<dbReference type="PANTHER" id="PTHR10579">
    <property type="entry name" value="CALCIUM-ACTIVATED CHLORIDE CHANNEL REGULATOR"/>
    <property type="match status" value="1"/>
</dbReference>
<feature type="domain" description="VWFA" evidence="4">
    <location>
        <begin position="202"/>
        <end position="323"/>
    </location>
</feature>
<feature type="compositionally biased region" description="Low complexity" evidence="2">
    <location>
        <begin position="519"/>
        <end position="549"/>
    </location>
</feature>
<reference evidence="6" key="1">
    <citation type="journal article" date="2019" name="Nat. Commun.">
        <title>The genome of broomcorn millet.</title>
        <authorList>
            <person name="Zou C."/>
            <person name="Miki D."/>
            <person name="Li D."/>
            <person name="Tang Q."/>
            <person name="Xiao L."/>
            <person name="Rajput S."/>
            <person name="Deng P."/>
            <person name="Jia W."/>
            <person name="Huang R."/>
            <person name="Zhang M."/>
            <person name="Sun Y."/>
            <person name="Hu J."/>
            <person name="Fu X."/>
            <person name="Schnable P.S."/>
            <person name="Li F."/>
            <person name="Zhang H."/>
            <person name="Feng B."/>
            <person name="Zhu X."/>
            <person name="Liu R."/>
            <person name="Schnable J.C."/>
            <person name="Zhu J.-K."/>
            <person name="Zhang H."/>
        </authorList>
    </citation>
    <scope>NUCLEOTIDE SEQUENCE [LARGE SCALE GENOMIC DNA]</scope>
</reference>
<dbReference type="InterPro" id="IPR001841">
    <property type="entry name" value="Znf_RING"/>
</dbReference>
<dbReference type="InterPro" id="IPR002035">
    <property type="entry name" value="VWF_A"/>
</dbReference>
<dbReference type="InterPro" id="IPR036465">
    <property type="entry name" value="vWFA_dom_sf"/>
</dbReference>
<keyword evidence="1" id="KW-0479">Metal-binding</keyword>
<evidence type="ECO:0000313" key="6">
    <source>
        <dbReference type="Proteomes" id="UP000275267"/>
    </source>
</evidence>
<dbReference type="Gene3D" id="3.30.40.10">
    <property type="entry name" value="Zinc/RING finger domain, C3HC4 (zinc finger)"/>
    <property type="match status" value="1"/>
</dbReference>
<evidence type="ECO:0000259" key="3">
    <source>
        <dbReference type="PROSITE" id="PS50089"/>
    </source>
</evidence>
<dbReference type="OrthoDB" id="687730at2759"/>
<dbReference type="PANTHER" id="PTHR10579:SF132">
    <property type="entry name" value="OS10G0464800 PROTEIN"/>
    <property type="match status" value="1"/>
</dbReference>
<name>A0A3L6TMW3_PANMI</name>
<dbReference type="AlphaFoldDB" id="A0A3L6TMW3"/>
<evidence type="ECO:0000313" key="5">
    <source>
        <dbReference type="EMBL" id="RLN41582.1"/>
    </source>
</evidence>
<feature type="domain" description="VWFA" evidence="4">
    <location>
        <begin position="647"/>
        <end position="754"/>
    </location>
</feature>
<dbReference type="SUPFAM" id="SSF53300">
    <property type="entry name" value="vWA-like"/>
    <property type="match status" value="2"/>
</dbReference>
<keyword evidence="6" id="KW-1185">Reference proteome</keyword>
<evidence type="ECO:0000259" key="4">
    <source>
        <dbReference type="PROSITE" id="PS50234"/>
    </source>
</evidence>
<feature type="region of interest" description="Disordered" evidence="2">
    <location>
        <begin position="515"/>
        <end position="550"/>
    </location>
</feature>
<proteinExistence type="predicted"/>
<dbReference type="Pfam" id="PF17123">
    <property type="entry name" value="zf-RING_11"/>
    <property type="match status" value="1"/>
</dbReference>
<dbReference type="InterPro" id="IPR013083">
    <property type="entry name" value="Znf_RING/FYVE/PHD"/>
</dbReference>
<dbReference type="SMART" id="SM00327">
    <property type="entry name" value="VWA"/>
    <property type="match status" value="2"/>
</dbReference>
<dbReference type="InterPro" id="IPR051266">
    <property type="entry name" value="CLCR"/>
</dbReference>
<evidence type="ECO:0000256" key="2">
    <source>
        <dbReference type="SAM" id="MobiDB-lite"/>
    </source>
</evidence>
<dbReference type="SMART" id="SM00184">
    <property type="entry name" value="RING"/>
    <property type="match status" value="1"/>
</dbReference>
<protein>
    <submittedName>
        <fullName evidence="5">Uncharacterized protein</fullName>
    </submittedName>
</protein>
<dbReference type="GO" id="GO:0008270">
    <property type="term" value="F:zinc ion binding"/>
    <property type="evidence" value="ECO:0007669"/>
    <property type="project" value="UniProtKB-KW"/>
</dbReference>
<keyword evidence="1" id="KW-0862">Zinc</keyword>
<accession>A0A3L6TMW3</accession>
<dbReference type="PROSITE" id="PS50089">
    <property type="entry name" value="ZF_RING_2"/>
    <property type="match status" value="1"/>
</dbReference>
<organism evidence="5 6">
    <name type="scientific">Panicum miliaceum</name>
    <name type="common">Proso millet</name>
    <name type="synonym">Broomcorn millet</name>
    <dbReference type="NCBI Taxonomy" id="4540"/>
    <lineage>
        <taxon>Eukaryota</taxon>
        <taxon>Viridiplantae</taxon>
        <taxon>Streptophyta</taxon>
        <taxon>Embryophyta</taxon>
        <taxon>Tracheophyta</taxon>
        <taxon>Spermatophyta</taxon>
        <taxon>Magnoliopsida</taxon>
        <taxon>Liliopsida</taxon>
        <taxon>Poales</taxon>
        <taxon>Poaceae</taxon>
        <taxon>PACMAD clade</taxon>
        <taxon>Panicoideae</taxon>
        <taxon>Panicodae</taxon>
        <taxon>Paniceae</taxon>
        <taxon>Panicinae</taxon>
        <taxon>Panicum</taxon>
        <taxon>Panicum sect. Panicum</taxon>
    </lineage>
</organism>
<dbReference type="SUPFAM" id="SSF57850">
    <property type="entry name" value="RING/U-box"/>
    <property type="match status" value="1"/>
</dbReference>
<dbReference type="Gene3D" id="3.40.50.410">
    <property type="entry name" value="von Willebrand factor, type A domain"/>
    <property type="match status" value="2"/>
</dbReference>
<evidence type="ECO:0000256" key="1">
    <source>
        <dbReference type="PROSITE-ProRule" id="PRU00175"/>
    </source>
</evidence>
<dbReference type="STRING" id="4540.A0A3L6TMW3"/>
<gene>
    <name evidence="5" type="ORF">C2845_PM01G40500</name>
</gene>
<sequence>MARRAPSRRDLDLDPTAETIDRRLKRTVWAVASNQAKTLALPNNLRRIHLVIVAASMASATADPCAICLGEISRGQAVFVAECSHTFHHRCISDSVAHGNRDCPLCKATWRDVPAVEQPVPAPVVPPPRAYAYDEVTVAERAVQAEDGGAAGSAADAGELALKTHCEFSAIARDASRDSFAVLVQATAPEADADAAARAPLDLVTVLDVSASMEQLGKLALLKRAMGFVIDNLGPADRLSVVSFSNDASRKIRLTRMSGDGKASAKRAVESLVADGMTNIREGLRVAARVLDDRRYRNAVTSVILLSDGQDNRSGVGVRVREVKSGRYENLVAEDGLSASVNVGELYAGEERRFLVFLDVPRAEAAEEATQLIKIGCTYRDTATGRAADVAGEDAVVQRPVEVTDPEASKEVERERVRVAAAEDIAAARAAAERGEHAEAGRILQRRRQAVQQSTRCWRSWRTSAPARRTGASAKFLGRLLLYIRAVGAHLLNAATCKQTRSPIDRLGHLLPWPPPTRAPSASARSAAARPSSWPSAPTPSTTAASPTAIAHGNRDCPLCKATWRDVPAVEQPAPAPAMPPPRAYADDDPVAQAAVQAQADGQAPEVGEMALKTHCEFPAVARVASRDNLAVLVHARAPEAPRALLDLVTVLDVSGSMTGNKLALLKQAMRFVIGNLGPADRLSVVAFSAGASRKIRLTRMSDDGKASAKHAVESLVAGGSTNIGSGLQVASEILADRRYRNAVTSVILLSDGQDTCIPHRDFTELEERRFLLFVDVPMAEAAEDATQLVRVRCTYRDVATGRAADVVGDDAVVQRPAEVTDPEVSVEVERERVRVAAAEEIAAARAAAERGAFEEAGRILHSQLYRVQASLEAAPGGDPMLEALEDELEELEECCDDENEYERVGRARVLKDMSSHAQQRASYVAVRKRSAVIVKLFSAKQFESNLQ</sequence>
<feature type="domain" description="RING-type" evidence="3">
    <location>
        <begin position="65"/>
        <end position="107"/>
    </location>
</feature>
<dbReference type="EMBL" id="PQIB02000001">
    <property type="protein sequence ID" value="RLN41582.1"/>
    <property type="molecule type" value="Genomic_DNA"/>
</dbReference>
<comment type="caution">
    <text evidence="5">The sequence shown here is derived from an EMBL/GenBank/DDBJ whole genome shotgun (WGS) entry which is preliminary data.</text>
</comment>
<dbReference type="Proteomes" id="UP000275267">
    <property type="component" value="Unassembled WGS sequence"/>
</dbReference>
<dbReference type="PROSITE" id="PS50234">
    <property type="entry name" value="VWFA"/>
    <property type="match status" value="2"/>
</dbReference>
<keyword evidence="1" id="KW-0863">Zinc-finger</keyword>
<dbReference type="Pfam" id="PF13519">
    <property type="entry name" value="VWA_2"/>
    <property type="match status" value="2"/>
</dbReference>